<evidence type="ECO:0000313" key="4">
    <source>
        <dbReference type="Proteomes" id="UP001208692"/>
    </source>
</evidence>
<protein>
    <recommendedName>
        <fullName evidence="5">Lipoprotein</fullName>
    </recommendedName>
</protein>
<organism evidence="1 3">
    <name type="scientific">Capnocytophaga catalasegens</name>
    <dbReference type="NCBI Taxonomy" id="1004260"/>
    <lineage>
        <taxon>Bacteria</taxon>
        <taxon>Pseudomonadati</taxon>
        <taxon>Bacteroidota</taxon>
        <taxon>Flavobacteriia</taxon>
        <taxon>Flavobacteriales</taxon>
        <taxon>Flavobacteriaceae</taxon>
        <taxon>Capnocytophaga</taxon>
    </lineage>
</organism>
<dbReference type="AlphaFoldDB" id="A0AAV5AW79"/>
<evidence type="ECO:0000313" key="2">
    <source>
        <dbReference type="EMBL" id="GJM52747.1"/>
    </source>
</evidence>
<dbReference type="Proteomes" id="UP001207736">
    <property type="component" value="Unassembled WGS sequence"/>
</dbReference>
<sequence>MLKKITQITLMGLLFLNVSCSKDNNNSSDDRNDSPLTWITNGQNFTAKGGKAFDSDNSIFVNITPHESDCNSKVIDFVDYISVTIPKNSTSNELNVVFNSKNKSMNALNSSVKYEYTDTSFTIWIEAETINGNKATGKFTVPYCKK</sequence>
<dbReference type="RefSeq" id="WP_264846151.1">
    <property type="nucleotide sequence ID" value="NZ_BPMA01000018.1"/>
</dbReference>
<reference evidence="1 4" key="1">
    <citation type="submission" date="2021-11" db="EMBL/GenBank/DDBJ databases">
        <title>Draft genome sequence of Capnocytophaga sp. strain KC07075 isolated from cat oral cavity.</title>
        <authorList>
            <person name="Suzuki M."/>
            <person name="Imaoka K."/>
            <person name="Kimura M."/>
            <person name="Morikawa S."/>
            <person name="Maeda K."/>
        </authorList>
    </citation>
    <scope>NUCLEOTIDE SEQUENCE</scope>
    <source>
        <strain evidence="1">KC07075</strain>
        <strain evidence="2 4">KC07079</strain>
    </source>
</reference>
<evidence type="ECO:0008006" key="5">
    <source>
        <dbReference type="Google" id="ProtNLM"/>
    </source>
</evidence>
<gene>
    <name evidence="1" type="ORF">RCZ15_06570</name>
    <name evidence="2" type="ORF">RCZ16_10640</name>
</gene>
<comment type="caution">
    <text evidence="1">The sequence shown here is derived from an EMBL/GenBank/DDBJ whole genome shotgun (WGS) entry which is preliminary data.</text>
</comment>
<name>A0AAV5AW79_9FLAO</name>
<keyword evidence="4" id="KW-1185">Reference proteome</keyword>
<evidence type="ECO:0000313" key="1">
    <source>
        <dbReference type="EMBL" id="GJM49682.1"/>
    </source>
</evidence>
<evidence type="ECO:0000313" key="3">
    <source>
        <dbReference type="Proteomes" id="UP001207736"/>
    </source>
</evidence>
<dbReference type="EMBL" id="BQKB01000018">
    <property type="protein sequence ID" value="GJM52747.1"/>
    <property type="molecule type" value="Genomic_DNA"/>
</dbReference>
<dbReference type="Proteomes" id="UP001208692">
    <property type="component" value="Unassembled WGS sequence"/>
</dbReference>
<accession>A0AAV5AW79</accession>
<dbReference type="EMBL" id="BQKA01000012">
    <property type="protein sequence ID" value="GJM49682.1"/>
    <property type="molecule type" value="Genomic_DNA"/>
</dbReference>
<proteinExistence type="predicted"/>